<sequence length="206" mass="22319">MHGFNLRFGRAFAVQQVQEVAADSVFFAFNVDAFAVVRILVPVEQDTAEAGDEFVRNVARFAFGVAFAFGMNTAEHGHAGTHDVHRMRVSGQAFQNLNHADRQAAHGFELGFVGGEFEFVGQVAVNQQVGDFFKLAFLRQIEDVVTAVAQIVAGAADGTQRGVARSHAGEGDGFFRFEGRGFGGCSHGISPLCFYGVWVFIRPIEG</sequence>
<evidence type="ECO:0000313" key="1">
    <source>
        <dbReference type="EMBL" id="EET42720.1"/>
    </source>
</evidence>
<evidence type="ECO:0000313" key="2">
    <source>
        <dbReference type="Proteomes" id="UP000005365"/>
    </source>
</evidence>
<dbReference type="Proteomes" id="UP000005365">
    <property type="component" value="Unassembled WGS sequence"/>
</dbReference>
<name>C6MAF5_NEISI</name>
<gene>
    <name evidence="1" type="ORF">NEISICOT_03538</name>
</gene>
<dbReference type="EMBL" id="ACKO02000039">
    <property type="protein sequence ID" value="EET42720.1"/>
    <property type="molecule type" value="Genomic_DNA"/>
</dbReference>
<accession>C6MAF5</accession>
<protein>
    <submittedName>
        <fullName evidence="1">Uncharacterized protein</fullName>
    </submittedName>
</protein>
<organism evidence="1 2">
    <name type="scientific">Neisseria sicca ATCC 29256</name>
    <dbReference type="NCBI Taxonomy" id="547045"/>
    <lineage>
        <taxon>Bacteria</taxon>
        <taxon>Pseudomonadati</taxon>
        <taxon>Pseudomonadota</taxon>
        <taxon>Betaproteobacteria</taxon>
        <taxon>Neisseriales</taxon>
        <taxon>Neisseriaceae</taxon>
        <taxon>Neisseria</taxon>
    </lineage>
</organism>
<proteinExistence type="predicted"/>
<reference evidence="1" key="1">
    <citation type="submission" date="2009-07" db="EMBL/GenBank/DDBJ databases">
        <authorList>
            <person name="Weinstock G."/>
            <person name="Sodergren E."/>
            <person name="Clifton S."/>
            <person name="Fulton L."/>
            <person name="Fulton B."/>
            <person name="Courtney L."/>
            <person name="Fronick C."/>
            <person name="Harrison M."/>
            <person name="Strong C."/>
            <person name="Farmer C."/>
            <person name="Delahaunty K."/>
            <person name="Markovic C."/>
            <person name="Hall O."/>
            <person name="Minx P."/>
            <person name="Tomlinson C."/>
            <person name="Mitreva M."/>
            <person name="Nelson J."/>
            <person name="Hou S."/>
            <person name="Wollam A."/>
            <person name="Pepin K.H."/>
            <person name="Johnson M."/>
            <person name="Bhonagiri V."/>
            <person name="Nash W.E."/>
            <person name="Warren W."/>
            <person name="Chinwalla A."/>
            <person name="Mardis E.R."/>
            <person name="Wilson R.K."/>
        </authorList>
    </citation>
    <scope>NUCLEOTIDE SEQUENCE [LARGE SCALE GENOMIC DNA]</scope>
    <source>
        <strain evidence="1">ATCC 29256</strain>
    </source>
</reference>
<keyword evidence="2" id="KW-1185">Reference proteome</keyword>
<comment type="caution">
    <text evidence="1">The sequence shown here is derived from an EMBL/GenBank/DDBJ whole genome shotgun (WGS) entry which is preliminary data.</text>
</comment>
<dbReference type="AlphaFoldDB" id="C6MAF5"/>